<evidence type="ECO:0000256" key="6">
    <source>
        <dbReference type="ARBA" id="ARBA00022723"/>
    </source>
</evidence>
<comment type="cofactor">
    <cofactor evidence="12">
        <name>Zn(2+)</name>
        <dbReference type="ChEBI" id="CHEBI:29105"/>
    </cofactor>
    <text evidence="12">Binds 1 zinc ion per subunit.</text>
</comment>
<dbReference type="InterPro" id="IPR022919">
    <property type="entry name" value="Pept_M48_protease_HtpX"/>
</dbReference>
<dbReference type="GO" id="GO:0008237">
    <property type="term" value="F:metallopeptidase activity"/>
    <property type="evidence" value="ECO:0007669"/>
    <property type="project" value="UniProtKB-KW"/>
</dbReference>
<feature type="binding site" evidence="12">
    <location>
        <position position="202"/>
    </location>
    <ligand>
        <name>Zn(2+)</name>
        <dbReference type="ChEBI" id="CHEBI:29105"/>
        <note>catalytic</note>
    </ligand>
</feature>
<sequence>MFNLLKTAVLMAAITALFMAVGNALGGQAGMMLALLVAVGMNFFSYWFSDKMVLRMYNAQEVDAQSAPQFYRMVQELAQKADLPMPRVYLIQEDAPNAFATGRNPANAAVAATTGILRVLSERELRGVMAHELAHVKHRDILISTISATMAGAIGMLANFGMLLGGRDSEGRPANPLVGLMVMILAPMAAGLIQMAISRAREFEADRGGAEISGDPEALASALQKIHRIAQGLPLEAAERHPETAQMMIMNPLSGGGLRGLFSTHPATEDRVERLLALAQQMRR</sequence>
<dbReference type="Proteomes" id="UP001379945">
    <property type="component" value="Unassembled WGS sequence"/>
</dbReference>
<comment type="subcellular location">
    <subcellularLocation>
        <location evidence="1 12">Cell membrane</location>
        <topology evidence="1 12">Multi-pass membrane protein</topology>
    </subcellularLocation>
</comment>
<evidence type="ECO:0000256" key="8">
    <source>
        <dbReference type="ARBA" id="ARBA00022833"/>
    </source>
</evidence>
<keyword evidence="4 12" id="KW-0645">Protease</keyword>
<evidence type="ECO:0000259" key="13">
    <source>
        <dbReference type="Pfam" id="PF01435"/>
    </source>
</evidence>
<keyword evidence="5 12" id="KW-0812">Transmembrane</keyword>
<dbReference type="PANTHER" id="PTHR43221:SF1">
    <property type="entry name" value="PROTEASE HTPX"/>
    <property type="match status" value="1"/>
</dbReference>
<proteinExistence type="inferred from homology"/>
<evidence type="ECO:0000256" key="4">
    <source>
        <dbReference type="ARBA" id="ARBA00022670"/>
    </source>
</evidence>
<evidence type="ECO:0000256" key="3">
    <source>
        <dbReference type="ARBA" id="ARBA00022475"/>
    </source>
</evidence>
<feature type="domain" description="Peptidase M48" evidence="13">
    <location>
        <begin position="67"/>
        <end position="277"/>
    </location>
</feature>
<keyword evidence="11 12" id="KW-0472">Membrane</keyword>
<reference evidence="14 15" key="1">
    <citation type="submission" date="2024-04" db="EMBL/GenBank/DDBJ databases">
        <title>Novel species of the genus Ideonella isolated from streams.</title>
        <authorList>
            <person name="Lu H."/>
        </authorList>
    </citation>
    <scope>NUCLEOTIDE SEQUENCE [LARGE SCALE GENOMIC DNA]</scope>
    <source>
        <strain evidence="14 15">LYT19W</strain>
    </source>
</reference>
<feature type="binding site" evidence="12">
    <location>
        <position position="135"/>
    </location>
    <ligand>
        <name>Zn(2+)</name>
        <dbReference type="ChEBI" id="CHEBI:29105"/>
        <note>catalytic</note>
    </ligand>
</feature>
<evidence type="ECO:0000313" key="15">
    <source>
        <dbReference type="Proteomes" id="UP001379945"/>
    </source>
</evidence>
<dbReference type="EMBL" id="JBBUTI010000001">
    <property type="protein sequence ID" value="MEK8044728.1"/>
    <property type="molecule type" value="Genomic_DNA"/>
</dbReference>
<dbReference type="PANTHER" id="PTHR43221">
    <property type="entry name" value="PROTEASE HTPX"/>
    <property type="match status" value="1"/>
</dbReference>
<feature type="active site" evidence="12">
    <location>
        <position position="132"/>
    </location>
</feature>
<organism evidence="14 15">
    <name type="scientific">Ideonella margarita</name>
    <dbReference type="NCBI Taxonomy" id="2984191"/>
    <lineage>
        <taxon>Bacteria</taxon>
        <taxon>Pseudomonadati</taxon>
        <taxon>Pseudomonadota</taxon>
        <taxon>Betaproteobacteria</taxon>
        <taxon>Burkholderiales</taxon>
        <taxon>Sphaerotilaceae</taxon>
        <taxon>Ideonella</taxon>
    </lineage>
</organism>
<feature type="transmembrane region" description="Helical" evidence="12">
    <location>
        <begin position="141"/>
        <end position="165"/>
    </location>
</feature>
<keyword evidence="15" id="KW-1185">Reference proteome</keyword>
<evidence type="ECO:0000256" key="9">
    <source>
        <dbReference type="ARBA" id="ARBA00022989"/>
    </source>
</evidence>
<dbReference type="CDD" id="cd07336">
    <property type="entry name" value="M48B_HtpX_like"/>
    <property type="match status" value="1"/>
</dbReference>
<feature type="transmembrane region" description="Helical" evidence="12">
    <location>
        <begin position="31"/>
        <end position="48"/>
    </location>
</feature>
<evidence type="ECO:0000256" key="2">
    <source>
        <dbReference type="ARBA" id="ARBA00009779"/>
    </source>
</evidence>
<dbReference type="EC" id="3.4.24.-" evidence="12"/>
<feature type="transmembrane region" description="Helical" evidence="12">
    <location>
        <begin position="7"/>
        <end position="25"/>
    </location>
</feature>
<comment type="similarity">
    <text evidence="2 12">Belongs to the peptidase M48B family.</text>
</comment>
<comment type="caution">
    <text evidence="14">The sequence shown here is derived from an EMBL/GenBank/DDBJ whole genome shotgun (WGS) entry which is preliminary data.</text>
</comment>
<evidence type="ECO:0000256" key="12">
    <source>
        <dbReference type="HAMAP-Rule" id="MF_00188"/>
    </source>
</evidence>
<dbReference type="Gene3D" id="3.30.2010.10">
    <property type="entry name" value="Metalloproteases ('zincins'), catalytic domain"/>
    <property type="match status" value="1"/>
</dbReference>
<evidence type="ECO:0000313" key="14">
    <source>
        <dbReference type="EMBL" id="MEK8044728.1"/>
    </source>
</evidence>
<gene>
    <name evidence="12 14" type="primary">htpX</name>
    <name evidence="14" type="ORF">AACH00_00050</name>
</gene>
<dbReference type="HAMAP" id="MF_00188">
    <property type="entry name" value="Pept_M48_protease_HtpX"/>
    <property type="match status" value="1"/>
</dbReference>
<feature type="transmembrane region" description="Helical" evidence="12">
    <location>
        <begin position="177"/>
        <end position="197"/>
    </location>
</feature>
<keyword evidence="7 12" id="KW-0378">Hydrolase</keyword>
<evidence type="ECO:0000256" key="1">
    <source>
        <dbReference type="ARBA" id="ARBA00004651"/>
    </source>
</evidence>
<dbReference type="Pfam" id="PF01435">
    <property type="entry name" value="Peptidase_M48"/>
    <property type="match status" value="1"/>
</dbReference>
<keyword evidence="9 12" id="KW-1133">Transmembrane helix</keyword>
<dbReference type="InterPro" id="IPR001915">
    <property type="entry name" value="Peptidase_M48"/>
</dbReference>
<feature type="binding site" evidence="12">
    <location>
        <position position="131"/>
    </location>
    <ligand>
        <name>Zn(2+)</name>
        <dbReference type="ChEBI" id="CHEBI:29105"/>
        <note>catalytic</note>
    </ligand>
</feature>
<keyword evidence="10 12" id="KW-0482">Metalloprotease</keyword>
<evidence type="ECO:0000256" key="10">
    <source>
        <dbReference type="ARBA" id="ARBA00023049"/>
    </source>
</evidence>
<keyword evidence="3 12" id="KW-1003">Cell membrane</keyword>
<accession>A0ABU9BYP7</accession>
<protein>
    <recommendedName>
        <fullName evidence="12">Protease HtpX homolog</fullName>
        <ecNumber evidence="12">3.4.24.-</ecNumber>
    </recommendedName>
</protein>
<dbReference type="RefSeq" id="WP_341396891.1">
    <property type="nucleotide sequence ID" value="NZ_JBBUTI010000001.1"/>
</dbReference>
<keyword evidence="8 12" id="KW-0862">Zinc</keyword>
<evidence type="ECO:0000256" key="7">
    <source>
        <dbReference type="ARBA" id="ARBA00022801"/>
    </source>
</evidence>
<dbReference type="NCBIfam" id="NF002363">
    <property type="entry name" value="PRK01345.1"/>
    <property type="match status" value="1"/>
</dbReference>
<dbReference type="InterPro" id="IPR050083">
    <property type="entry name" value="HtpX_protease"/>
</dbReference>
<dbReference type="NCBIfam" id="NF002826">
    <property type="entry name" value="PRK03001.1"/>
    <property type="match status" value="1"/>
</dbReference>
<keyword evidence="6 12" id="KW-0479">Metal-binding</keyword>
<evidence type="ECO:0000256" key="11">
    <source>
        <dbReference type="ARBA" id="ARBA00023136"/>
    </source>
</evidence>
<name>A0ABU9BYP7_9BURK</name>
<evidence type="ECO:0000256" key="5">
    <source>
        <dbReference type="ARBA" id="ARBA00022692"/>
    </source>
</evidence>